<name>A0A0H5R7G2_9EUKA</name>
<reference evidence="2" key="1">
    <citation type="submission" date="2015-04" db="EMBL/GenBank/DDBJ databases">
        <title>The genome sequence of the plant pathogenic Rhizarian Plasmodiophora brassicae reveals insights in its biotrophic life cycle and the origin of chitin synthesis.</title>
        <authorList>
            <person name="Schwelm A."/>
            <person name="Fogelqvist J."/>
            <person name="Knaust A."/>
            <person name="Julke S."/>
            <person name="Lilja T."/>
            <person name="Dhandapani V."/>
            <person name="Bonilla-Rosso G."/>
            <person name="Karlsson M."/>
            <person name="Shevchenko A."/>
            <person name="Choi S.R."/>
            <person name="Kim H.G."/>
            <person name="Park J.Y."/>
            <person name="Lim Y.P."/>
            <person name="Ludwig-Muller J."/>
            <person name="Dixelius C."/>
        </authorList>
    </citation>
    <scope>NUCLEOTIDE SEQUENCE</scope>
    <source>
        <tissue evidence="2">Potato root galls</tissue>
    </source>
</reference>
<proteinExistence type="predicted"/>
<protein>
    <submittedName>
        <fullName evidence="2">Uncharacterized protein</fullName>
    </submittedName>
</protein>
<accession>A0A0H5R7G2</accession>
<evidence type="ECO:0000256" key="1">
    <source>
        <dbReference type="SAM" id="MobiDB-lite"/>
    </source>
</evidence>
<feature type="region of interest" description="Disordered" evidence="1">
    <location>
        <begin position="1"/>
        <end position="40"/>
    </location>
</feature>
<feature type="non-terminal residue" evidence="2">
    <location>
        <position position="1"/>
    </location>
</feature>
<dbReference type="EMBL" id="HACM01009314">
    <property type="protein sequence ID" value="CRZ09756.1"/>
    <property type="molecule type" value="Transcribed_RNA"/>
</dbReference>
<evidence type="ECO:0000313" key="2">
    <source>
        <dbReference type="EMBL" id="CRZ09756.1"/>
    </source>
</evidence>
<dbReference type="AlphaFoldDB" id="A0A0H5R7G2"/>
<sequence>DNTHHCRPGQGRSRQKVQDRDPPSINGTYPSRGVDHPQSTMALSNVSRISRRMVSSATQSISAVPAAVIRIANAHQISSPAEPWSNLDVKTEVIWKCSEEFKVPIPSRSLSTIRSPSDLSNFLEEQIKAIEIANTPVNLPPNLTIE</sequence>
<organism evidence="2">
    <name type="scientific">Spongospora subterranea</name>
    <dbReference type="NCBI Taxonomy" id="70186"/>
    <lineage>
        <taxon>Eukaryota</taxon>
        <taxon>Sar</taxon>
        <taxon>Rhizaria</taxon>
        <taxon>Endomyxa</taxon>
        <taxon>Phytomyxea</taxon>
        <taxon>Plasmodiophorida</taxon>
        <taxon>Plasmodiophoridae</taxon>
        <taxon>Spongospora</taxon>
    </lineage>
</organism>